<protein>
    <submittedName>
        <fullName evidence="2">Putative serine dehydratase-like protein</fullName>
    </submittedName>
</protein>
<dbReference type="Gene3D" id="2.40.37.20">
    <property type="entry name" value="D-serine dehydratase-like domain"/>
    <property type="match status" value="1"/>
</dbReference>
<dbReference type="Pfam" id="PF14031">
    <property type="entry name" value="D-ser_dehydrat"/>
    <property type="match status" value="1"/>
</dbReference>
<evidence type="ECO:0000313" key="2">
    <source>
        <dbReference type="EMBL" id="TWB20453.1"/>
    </source>
</evidence>
<sequence>MLHWAGAAGADLEAPFPIGTQLRVFPNHACATAAQFDAYTVLPREGGDLQRWDRFNGW</sequence>
<name>A0A560FFR3_9PROT</name>
<dbReference type="AlphaFoldDB" id="A0A560FFR3"/>
<organism evidence="2 3">
    <name type="scientific">Nitrospirillum amazonense</name>
    <dbReference type="NCBI Taxonomy" id="28077"/>
    <lineage>
        <taxon>Bacteria</taxon>
        <taxon>Pseudomonadati</taxon>
        <taxon>Pseudomonadota</taxon>
        <taxon>Alphaproteobacteria</taxon>
        <taxon>Rhodospirillales</taxon>
        <taxon>Azospirillaceae</taxon>
        <taxon>Nitrospirillum</taxon>
    </lineage>
</organism>
<gene>
    <name evidence="2" type="ORF">FBZ89_107164</name>
</gene>
<dbReference type="EMBL" id="VITN01000007">
    <property type="protein sequence ID" value="TWB20453.1"/>
    <property type="molecule type" value="Genomic_DNA"/>
</dbReference>
<evidence type="ECO:0000313" key="3">
    <source>
        <dbReference type="Proteomes" id="UP000319859"/>
    </source>
</evidence>
<proteinExistence type="predicted"/>
<dbReference type="Proteomes" id="UP000319859">
    <property type="component" value="Unassembled WGS sequence"/>
</dbReference>
<evidence type="ECO:0000259" key="1">
    <source>
        <dbReference type="Pfam" id="PF14031"/>
    </source>
</evidence>
<accession>A0A560FFR3</accession>
<dbReference type="InterPro" id="IPR042208">
    <property type="entry name" value="D-ser_dehydrat-like_sf"/>
</dbReference>
<dbReference type="InterPro" id="IPR026956">
    <property type="entry name" value="D-ser_dehydrat-like_dom"/>
</dbReference>
<reference evidence="2 3" key="1">
    <citation type="submission" date="2019-06" db="EMBL/GenBank/DDBJ databases">
        <title>Genomic Encyclopedia of Type Strains, Phase IV (KMG-V): Genome sequencing to study the core and pangenomes of soil and plant-associated prokaryotes.</title>
        <authorList>
            <person name="Whitman W."/>
        </authorList>
    </citation>
    <scope>NUCLEOTIDE SEQUENCE [LARGE SCALE GENOMIC DNA]</scope>
    <source>
        <strain evidence="2 3">BR 11880</strain>
    </source>
</reference>
<feature type="domain" description="D-serine dehydratase-like" evidence="1">
    <location>
        <begin position="9"/>
        <end position="41"/>
    </location>
</feature>
<comment type="caution">
    <text evidence="2">The sequence shown here is derived from an EMBL/GenBank/DDBJ whole genome shotgun (WGS) entry which is preliminary data.</text>
</comment>